<protein>
    <submittedName>
        <fullName evidence="2">Uncharacterized protein</fullName>
    </submittedName>
</protein>
<dbReference type="Proteomes" id="UP000708208">
    <property type="component" value="Unassembled WGS sequence"/>
</dbReference>
<name>A0A8J2JS60_9HEXA</name>
<comment type="caution">
    <text evidence="2">The sequence shown here is derived from an EMBL/GenBank/DDBJ whole genome shotgun (WGS) entry which is preliminary data.</text>
</comment>
<organism evidence="2 3">
    <name type="scientific">Allacma fusca</name>
    <dbReference type="NCBI Taxonomy" id="39272"/>
    <lineage>
        <taxon>Eukaryota</taxon>
        <taxon>Metazoa</taxon>
        <taxon>Ecdysozoa</taxon>
        <taxon>Arthropoda</taxon>
        <taxon>Hexapoda</taxon>
        <taxon>Collembola</taxon>
        <taxon>Symphypleona</taxon>
        <taxon>Sminthuridae</taxon>
        <taxon>Allacma</taxon>
    </lineage>
</organism>
<sequence length="458" mass="53159">MFLNGIKTDLPEVISDDMERQTAEELIDTILTQDSNGTYTKISFFRQPDEEGPIHQIPSVMSQRPHILNMVFNNTNYTRSVPEDFGISLSPKAILLLTKVVAKINQDLAGDFKVITLQWSANYRNSIEMAPLNTLGEQLTKQNKIEVTISTLSSSNSREDFLQSFDIISMQAASNGSMHDTIVRMGNRLKHLEFFEKSLGQNFSAPISEWAFPFTEFLQELKNATAKQAAALNDQIDQQCLQLGSALTDYFKGYVLNTEVQIQKMELTLSILIHGHQKLMEMVSALEKSTTINGFVGTLKQNIHELIPTLETSNLILLTEDVKMDDEKASLPFSLVSWLSPFYKLTKYVSEQVSMMKIGIQNEKHRIEREEAERRRRMEEEERERQRIAREEQEKREREEAERRRVEHEERMRIEREAQAREALRRQQEYMDLLWRQRRRSSRGGFGQGFNIGFTFRF</sequence>
<feature type="region of interest" description="Disordered" evidence="1">
    <location>
        <begin position="372"/>
        <end position="410"/>
    </location>
</feature>
<proteinExistence type="predicted"/>
<keyword evidence="3" id="KW-1185">Reference proteome</keyword>
<reference evidence="2" key="1">
    <citation type="submission" date="2021-06" db="EMBL/GenBank/DDBJ databases">
        <authorList>
            <person name="Hodson N. C."/>
            <person name="Mongue J. A."/>
            <person name="Jaron S. K."/>
        </authorList>
    </citation>
    <scope>NUCLEOTIDE SEQUENCE</scope>
</reference>
<gene>
    <name evidence="2" type="ORF">AFUS01_LOCUS3575</name>
</gene>
<evidence type="ECO:0000313" key="3">
    <source>
        <dbReference type="Proteomes" id="UP000708208"/>
    </source>
</evidence>
<evidence type="ECO:0000256" key="1">
    <source>
        <dbReference type="SAM" id="MobiDB-lite"/>
    </source>
</evidence>
<dbReference type="AlphaFoldDB" id="A0A8J2JS60"/>
<dbReference type="OrthoDB" id="7784704at2759"/>
<accession>A0A8J2JS60</accession>
<evidence type="ECO:0000313" key="2">
    <source>
        <dbReference type="EMBL" id="CAG7691243.1"/>
    </source>
</evidence>
<dbReference type="EMBL" id="CAJVCH010021583">
    <property type="protein sequence ID" value="CAG7691243.1"/>
    <property type="molecule type" value="Genomic_DNA"/>
</dbReference>